<feature type="region of interest" description="Disordered" evidence="1">
    <location>
        <begin position="32"/>
        <end position="103"/>
    </location>
</feature>
<dbReference type="InParanoid" id="A0A177CI41"/>
<evidence type="ECO:0000256" key="1">
    <source>
        <dbReference type="SAM" id="MobiDB-lite"/>
    </source>
</evidence>
<feature type="signal peptide" evidence="2">
    <location>
        <begin position="1"/>
        <end position="23"/>
    </location>
</feature>
<keyword evidence="2" id="KW-0732">Signal</keyword>
<dbReference type="RefSeq" id="XP_018037017.1">
    <property type="nucleotide sequence ID" value="XM_018186880.1"/>
</dbReference>
<evidence type="ECO:0000256" key="2">
    <source>
        <dbReference type="SAM" id="SignalP"/>
    </source>
</evidence>
<evidence type="ECO:0000313" key="4">
    <source>
        <dbReference type="Proteomes" id="UP000077069"/>
    </source>
</evidence>
<evidence type="ECO:0000313" key="3">
    <source>
        <dbReference type="EMBL" id="OAG06652.1"/>
    </source>
</evidence>
<sequence>MLCWQPSWCSTLTAMLTRGCAHANLPAVAVSASADSGPDTERQRSTQAIPGHDYDEKTRDVLPSPPRRRRRRAHSPGLRCSGHAAAPFPRAVPPHRHGSFGRPLHLAPKLLRLKPRFGRRMSRQPSLPKIAVAGFWSAALAIRNPGSISDDLASAVNSPPRTHHHDPPLGCCLPRSIVS</sequence>
<protein>
    <recommendedName>
        <fullName evidence="5">Secreted protein</fullName>
    </recommendedName>
</protein>
<dbReference type="Proteomes" id="UP000077069">
    <property type="component" value="Unassembled WGS sequence"/>
</dbReference>
<name>A0A177CI41_9PLEO</name>
<evidence type="ECO:0008006" key="5">
    <source>
        <dbReference type="Google" id="ProtNLM"/>
    </source>
</evidence>
<accession>A0A177CI41</accession>
<feature type="chain" id="PRO_5008058213" description="Secreted protein" evidence="2">
    <location>
        <begin position="24"/>
        <end position="179"/>
    </location>
</feature>
<dbReference type="GeneID" id="28770366"/>
<dbReference type="AlphaFoldDB" id="A0A177CI41"/>
<gene>
    <name evidence="3" type="ORF">CC84DRAFT_610478</name>
</gene>
<organism evidence="3 4">
    <name type="scientific">Paraphaeosphaeria sporulosa</name>
    <dbReference type="NCBI Taxonomy" id="1460663"/>
    <lineage>
        <taxon>Eukaryota</taxon>
        <taxon>Fungi</taxon>
        <taxon>Dikarya</taxon>
        <taxon>Ascomycota</taxon>
        <taxon>Pezizomycotina</taxon>
        <taxon>Dothideomycetes</taxon>
        <taxon>Pleosporomycetidae</taxon>
        <taxon>Pleosporales</taxon>
        <taxon>Massarineae</taxon>
        <taxon>Didymosphaeriaceae</taxon>
        <taxon>Paraphaeosphaeria</taxon>
    </lineage>
</organism>
<proteinExistence type="predicted"/>
<reference evidence="3 4" key="1">
    <citation type="submission" date="2016-05" db="EMBL/GenBank/DDBJ databases">
        <title>Comparative analysis of secretome profiles of manganese(II)-oxidizing ascomycete fungi.</title>
        <authorList>
            <consortium name="DOE Joint Genome Institute"/>
            <person name="Zeiner C.A."/>
            <person name="Purvine S.O."/>
            <person name="Zink E.M."/>
            <person name="Wu S."/>
            <person name="Pasa-Tolic L."/>
            <person name="Chaput D.L."/>
            <person name="Haridas S."/>
            <person name="Grigoriev I.V."/>
            <person name="Santelli C.M."/>
            <person name="Hansel C.M."/>
        </authorList>
    </citation>
    <scope>NUCLEOTIDE SEQUENCE [LARGE SCALE GENOMIC DNA]</scope>
    <source>
        <strain evidence="3 4">AP3s5-JAC2a</strain>
    </source>
</reference>
<keyword evidence="4" id="KW-1185">Reference proteome</keyword>
<dbReference type="EMBL" id="KV441551">
    <property type="protein sequence ID" value="OAG06652.1"/>
    <property type="molecule type" value="Genomic_DNA"/>
</dbReference>